<dbReference type="InterPro" id="IPR012677">
    <property type="entry name" value="Nucleotide-bd_a/b_plait_sf"/>
</dbReference>
<dbReference type="EMBL" id="JANTQA010000060">
    <property type="protein sequence ID" value="KAJ3428345.1"/>
    <property type="molecule type" value="Genomic_DNA"/>
</dbReference>
<keyword evidence="7" id="KW-0508">mRNA splicing</keyword>
<feature type="domain" description="RRM" evidence="11">
    <location>
        <begin position="9"/>
        <end position="88"/>
    </location>
</feature>
<protein>
    <submittedName>
        <fullName evidence="12">U1 small nuclear ribonucleoprotein a</fullName>
    </submittedName>
</protein>
<dbReference type="CDD" id="cd12246">
    <property type="entry name" value="RRM1_U1A_like"/>
    <property type="match status" value="1"/>
</dbReference>
<evidence type="ECO:0000256" key="6">
    <source>
        <dbReference type="ARBA" id="ARBA00022884"/>
    </source>
</evidence>
<dbReference type="GO" id="GO:0030532">
    <property type="term" value="C:small nuclear ribonucleoprotein complex"/>
    <property type="evidence" value="ECO:0007669"/>
    <property type="project" value="UniProtKB-ARBA"/>
</dbReference>
<dbReference type="GO" id="GO:0006397">
    <property type="term" value="P:mRNA processing"/>
    <property type="evidence" value="ECO:0007669"/>
    <property type="project" value="UniProtKB-KW"/>
</dbReference>
<feature type="domain" description="RRM" evidence="11">
    <location>
        <begin position="180"/>
        <end position="253"/>
    </location>
</feature>
<evidence type="ECO:0000256" key="3">
    <source>
        <dbReference type="ARBA" id="ARBA00022664"/>
    </source>
</evidence>
<dbReference type="PANTHER" id="PTHR10501">
    <property type="entry name" value="U1 SMALL NUCLEAR RIBONUCLEOPROTEIN A/U2 SMALL NUCLEAR RIBONUCLEOPROTEIN B"/>
    <property type="match status" value="1"/>
</dbReference>
<dbReference type="FunFam" id="3.30.70.330:FF:000039">
    <property type="entry name" value="U1 small nuclear ribonucleoprotein A"/>
    <property type="match status" value="1"/>
</dbReference>
<dbReference type="CDD" id="cd12247">
    <property type="entry name" value="RRM2_U1A_like"/>
    <property type="match status" value="1"/>
</dbReference>
<evidence type="ECO:0000256" key="7">
    <source>
        <dbReference type="ARBA" id="ARBA00023187"/>
    </source>
</evidence>
<gene>
    <name evidence="12" type="ORF">M0812_25978</name>
</gene>
<evidence type="ECO:0000256" key="2">
    <source>
        <dbReference type="ARBA" id="ARBA00007243"/>
    </source>
</evidence>
<evidence type="ECO:0000256" key="10">
    <source>
        <dbReference type="PROSITE-ProRule" id="PRU00176"/>
    </source>
</evidence>
<dbReference type="GO" id="GO:0005681">
    <property type="term" value="C:spliceosomal complex"/>
    <property type="evidence" value="ECO:0007669"/>
    <property type="project" value="UniProtKB-KW"/>
</dbReference>
<organism evidence="12 13">
    <name type="scientific">Anaeramoeba flamelloides</name>
    <dbReference type="NCBI Taxonomy" id="1746091"/>
    <lineage>
        <taxon>Eukaryota</taxon>
        <taxon>Metamonada</taxon>
        <taxon>Anaeramoebidae</taxon>
        <taxon>Anaeramoeba</taxon>
    </lineage>
</organism>
<comment type="similarity">
    <text evidence="2">Belongs to the RRM U1 A/B'' family.</text>
</comment>
<dbReference type="FunFam" id="3.30.70.330:FF:000029">
    <property type="entry name" value="U2 small nuclear ribonucleoprotein B"/>
    <property type="match status" value="1"/>
</dbReference>
<comment type="subcellular location">
    <subcellularLocation>
        <location evidence="1">Nucleus</location>
    </subcellularLocation>
</comment>
<keyword evidence="5" id="KW-0677">Repeat</keyword>
<reference evidence="12" key="1">
    <citation type="submission" date="2022-08" db="EMBL/GenBank/DDBJ databases">
        <title>Novel sulphate-reducing endosymbionts in the free-living metamonad Anaeramoeba.</title>
        <authorList>
            <person name="Jerlstrom-Hultqvist J."/>
            <person name="Cepicka I."/>
            <person name="Gallot-Lavallee L."/>
            <person name="Salas-Leiva D."/>
            <person name="Curtis B.A."/>
            <person name="Zahonova K."/>
            <person name="Pipaliya S."/>
            <person name="Dacks J."/>
            <person name="Roger A.J."/>
        </authorList>
    </citation>
    <scope>NUCLEOTIDE SEQUENCE</scope>
    <source>
        <strain evidence="12">Busselton2</strain>
    </source>
</reference>
<dbReference type="GO" id="GO:0008380">
    <property type="term" value="P:RNA splicing"/>
    <property type="evidence" value="ECO:0007669"/>
    <property type="project" value="UniProtKB-KW"/>
</dbReference>
<dbReference type="AlphaFoldDB" id="A0AAV7YHC3"/>
<keyword evidence="9 12" id="KW-0687">Ribonucleoprotein</keyword>
<name>A0AAV7YHC3_9EUKA</name>
<keyword evidence="4" id="KW-0747">Spliceosome</keyword>
<keyword evidence="8" id="KW-0539">Nucleus</keyword>
<dbReference type="InterPro" id="IPR000504">
    <property type="entry name" value="RRM_dom"/>
</dbReference>
<dbReference type="Proteomes" id="UP001146793">
    <property type="component" value="Unassembled WGS sequence"/>
</dbReference>
<evidence type="ECO:0000256" key="5">
    <source>
        <dbReference type="ARBA" id="ARBA00022737"/>
    </source>
</evidence>
<keyword evidence="3" id="KW-0507">mRNA processing</keyword>
<accession>A0AAV7YHC3</accession>
<evidence type="ECO:0000256" key="9">
    <source>
        <dbReference type="ARBA" id="ARBA00023274"/>
    </source>
</evidence>
<dbReference type="SMART" id="SM00360">
    <property type="entry name" value="RRM"/>
    <property type="match status" value="2"/>
</dbReference>
<evidence type="ECO:0000256" key="4">
    <source>
        <dbReference type="ARBA" id="ARBA00022728"/>
    </source>
</evidence>
<keyword evidence="6 10" id="KW-0694">RNA-binding</keyword>
<evidence type="ECO:0000313" key="13">
    <source>
        <dbReference type="Proteomes" id="UP001146793"/>
    </source>
</evidence>
<evidence type="ECO:0000259" key="11">
    <source>
        <dbReference type="PROSITE" id="PS50102"/>
    </source>
</evidence>
<evidence type="ECO:0000256" key="1">
    <source>
        <dbReference type="ARBA" id="ARBA00004123"/>
    </source>
</evidence>
<sequence length="253" mass="29464">MTDLYAPNHTLYVRNIDESIKLNDLKEEFTKLFSKHGKVLDIHARKAMKMRGQCFVVFETLDSAIQAKQELNSFVFHEKPLDVQFAREKSDLVLKKFDKYDPEVVKKRRRIRENKRQGISVTIPKTTTMDISQQVNESLGTTNVPQQTQQIQQPEIEIQPQTTQNIQEKKKESLPTKPNRFLFVENLPKEAQKVMLDLIFGQFEGFKEVRTVPNNHSIAFVEYDNESNSTTAMNLLQGFDIKNEKIKITYLKV</sequence>
<dbReference type="SUPFAM" id="SSF54928">
    <property type="entry name" value="RNA-binding domain, RBD"/>
    <property type="match status" value="1"/>
</dbReference>
<evidence type="ECO:0000256" key="8">
    <source>
        <dbReference type="ARBA" id="ARBA00023242"/>
    </source>
</evidence>
<dbReference type="Pfam" id="PF00076">
    <property type="entry name" value="RRM_1"/>
    <property type="match status" value="2"/>
</dbReference>
<dbReference type="Gene3D" id="3.30.70.330">
    <property type="match status" value="2"/>
</dbReference>
<dbReference type="GO" id="GO:0003723">
    <property type="term" value="F:RNA binding"/>
    <property type="evidence" value="ECO:0007669"/>
    <property type="project" value="UniProtKB-UniRule"/>
</dbReference>
<dbReference type="PROSITE" id="PS50102">
    <property type="entry name" value="RRM"/>
    <property type="match status" value="2"/>
</dbReference>
<evidence type="ECO:0000313" key="12">
    <source>
        <dbReference type="EMBL" id="KAJ3428345.1"/>
    </source>
</evidence>
<dbReference type="InterPro" id="IPR035979">
    <property type="entry name" value="RBD_domain_sf"/>
</dbReference>
<comment type="caution">
    <text evidence="12">The sequence shown here is derived from an EMBL/GenBank/DDBJ whole genome shotgun (WGS) entry which is preliminary data.</text>
</comment>
<proteinExistence type="inferred from homology"/>